<dbReference type="InterPro" id="IPR043502">
    <property type="entry name" value="DNA/RNA_pol_sf"/>
</dbReference>
<dbReference type="InterPro" id="IPR043128">
    <property type="entry name" value="Rev_trsase/Diguanyl_cyclase"/>
</dbReference>
<accession>A0A0L7LSB9</accession>
<organism evidence="2 3">
    <name type="scientific">Operophtera brumata</name>
    <name type="common">Winter moth</name>
    <name type="synonym">Phalaena brumata</name>
    <dbReference type="NCBI Taxonomy" id="104452"/>
    <lineage>
        <taxon>Eukaryota</taxon>
        <taxon>Metazoa</taxon>
        <taxon>Ecdysozoa</taxon>
        <taxon>Arthropoda</taxon>
        <taxon>Hexapoda</taxon>
        <taxon>Insecta</taxon>
        <taxon>Pterygota</taxon>
        <taxon>Neoptera</taxon>
        <taxon>Endopterygota</taxon>
        <taxon>Lepidoptera</taxon>
        <taxon>Glossata</taxon>
        <taxon>Ditrysia</taxon>
        <taxon>Geometroidea</taxon>
        <taxon>Geometridae</taxon>
        <taxon>Larentiinae</taxon>
        <taxon>Operophtera</taxon>
    </lineage>
</organism>
<proteinExistence type="predicted"/>
<dbReference type="PANTHER" id="PTHR33050:SF7">
    <property type="entry name" value="RIBONUCLEASE H"/>
    <property type="match status" value="1"/>
</dbReference>
<dbReference type="SUPFAM" id="SSF56672">
    <property type="entry name" value="DNA/RNA polymerases"/>
    <property type="match status" value="1"/>
</dbReference>
<feature type="domain" description="Reverse transcriptase" evidence="1">
    <location>
        <begin position="331"/>
        <end position="404"/>
    </location>
</feature>
<dbReference type="AlphaFoldDB" id="A0A0L7LSB9"/>
<dbReference type="PANTHER" id="PTHR33050">
    <property type="entry name" value="REVERSE TRANSCRIPTASE DOMAIN-CONTAINING PROTEIN"/>
    <property type="match status" value="1"/>
</dbReference>
<evidence type="ECO:0000313" key="2">
    <source>
        <dbReference type="EMBL" id="KOB78091.1"/>
    </source>
</evidence>
<sequence>MKRVNILSDILIKPKNSDTNQVQNENSQNLIASEVEGTDCQHVTAEAGGPSLQYFLSGDKIVAYEEVMNQNIGGPNIQYVQAEVHAPFEGRVLEVPVAKQEFLCADPEPSQNTSATHQSEFENTLAAITHAAITQTNAVQERLQGIVNWCNSGANLSPESVTEKIKELFINDKEFLKTNDDILQLSCGKRASIIQHKRFNIISKCSNSVVVEKLKEIPPSNTHLFDNTQLQKVEVLRKRSTIQSIIIKVPLINQNQVIRENTISPFVEISTIVKTKKGRRRRAMSPGKDSKITQTELPLMTPSVGDTNDLRRQFQGGKNVADDMSAFRSGLWSKNVNWVAEQLRRKEIRVIVYLDDFLLASQSHHLLLLHIQDTLNLLRNLGWSVNHEKSVVIPCKRLEYLGVNWDLHQNLKGISRKKLKKVSQQVASISYVSLSRWAGYIVGLFKFTATEIFERIPSR</sequence>
<keyword evidence="3" id="KW-1185">Reference proteome</keyword>
<dbReference type="Pfam" id="PF00078">
    <property type="entry name" value="RVT_1"/>
    <property type="match status" value="1"/>
</dbReference>
<dbReference type="Gene3D" id="3.30.70.270">
    <property type="match status" value="1"/>
</dbReference>
<name>A0A0L7LSB9_OPEBR</name>
<dbReference type="GO" id="GO:0071897">
    <property type="term" value="P:DNA biosynthetic process"/>
    <property type="evidence" value="ECO:0007669"/>
    <property type="project" value="UniProtKB-ARBA"/>
</dbReference>
<reference evidence="2 3" key="1">
    <citation type="journal article" date="2015" name="Genome Biol. Evol.">
        <title>The genome of winter moth (Operophtera brumata) provides a genomic perspective on sexual dimorphism and phenology.</title>
        <authorList>
            <person name="Derks M.F."/>
            <person name="Smit S."/>
            <person name="Salis L."/>
            <person name="Schijlen E."/>
            <person name="Bossers A."/>
            <person name="Mateman C."/>
            <person name="Pijl A.S."/>
            <person name="de Ridder D."/>
            <person name="Groenen M.A."/>
            <person name="Visser M.E."/>
            <person name="Megens H.J."/>
        </authorList>
    </citation>
    <scope>NUCLEOTIDE SEQUENCE [LARGE SCALE GENOMIC DNA]</scope>
    <source>
        <strain evidence="2">WM2013NL</strain>
        <tissue evidence="2">Head and thorax</tissue>
    </source>
</reference>
<comment type="caution">
    <text evidence="2">The sequence shown here is derived from an EMBL/GenBank/DDBJ whole genome shotgun (WGS) entry which is preliminary data.</text>
</comment>
<dbReference type="InterPro" id="IPR052055">
    <property type="entry name" value="Hepadnavirus_pol/RT"/>
</dbReference>
<dbReference type="Proteomes" id="UP000037510">
    <property type="component" value="Unassembled WGS sequence"/>
</dbReference>
<evidence type="ECO:0000313" key="3">
    <source>
        <dbReference type="Proteomes" id="UP000037510"/>
    </source>
</evidence>
<gene>
    <name evidence="2" type="ORF">OBRU01_02812</name>
</gene>
<evidence type="ECO:0000259" key="1">
    <source>
        <dbReference type="Pfam" id="PF00078"/>
    </source>
</evidence>
<protein>
    <submittedName>
        <fullName evidence="2">Putative transposon Ty3-I Gag-Pol polyprotein</fullName>
    </submittedName>
</protein>
<dbReference type="InterPro" id="IPR000477">
    <property type="entry name" value="RT_dom"/>
</dbReference>
<dbReference type="EMBL" id="JTDY01000243">
    <property type="protein sequence ID" value="KOB78091.1"/>
    <property type="molecule type" value="Genomic_DNA"/>
</dbReference>